<proteinExistence type="predicted"/>
<organism evidence="1 2">
    <name type="scientific">Racocetra persica</name>
    <dbReference type="NCBI Taxonomy" id="160502"/>
    <lineage>
        <taxon>Eukaryota</taxon>
        <taxon>Fungi</taxon>
        <taxon>Fungi incertae sedis</taxon>
        <taxon>Mucoromycota</taxon>
        <taxon>Glomeromycotina</taxon>
        <taxon>Glomeromycetes</taxon>
        <taxon>Diversisporales</taxon>
        <taxon>Gigasporaceae</taxon>
        <taxon>Racocetra</taxon>
    </lineage>
</organism>
<evidence type="ECO:0000313" key="2">
    <source>
        <dbReference type="Proteomes" id="UP000789920"/>
    </source>
</evidence>
<feature type="non-terminal residue" evidence="1">
    <location>
        <position position="52"/>
    </location>
</feature>
<sequence length="52" mass="6005">ILDTEAEEEPCSDLEKWSQPKSYDTKIMINLSRSDNISSEVSELEQDDKNDE</sequence>
<protein>
    <submittedName>
        <fullName evidence="1">8400_t:CDS:1</fullName>
    </submittedName>
</protein>
<accession>A0ACA9SMI8</accession>
<reference evidence="1" key="1">
    <citation type="submission" date="2021-06" db="EMBL/GenBank/DDBJ databases">
        <authorList>
            <person name="Kallberg Y."/>
            <person name="Tangrot J."/>
            <person name="Rosling A."/>
        </authorList>
    </citation>
    <scope>NUCLEOTIDE SEQUENCE</scope>
    <source>
        <strain evidence="1">MA461A</strain>
    </source>
</reference>
<dbReference type="EMBL" id="CAJVQC010129968">
    <property type="protein sequence ID" value="CAG8841335.1"/>
    <property type="molecule type" value="Genomic_DNA"/>
</dbReference>
<keyword evidence="2" id="KW-1185">Reference proteome</keyword>
<feature type="non-terminal residue" evidence="1">
    <location>
        <position position="1"/>
    </location>
</feature>
<dbReference type="Proteomes" id="UP000789920">
    <property type="component" value="Unassembled WGS sequence"/>
</dbReference>
<gene>
    <name evidence="1" type="ORF">RPERSI_LOCUS31826</name>
</gene>
<comment type="caution">
    <text evidence="1">The sequence shown here is derived from an EMBL/GenBank/DDBJ whole genome shotgun (WGS) entry which is preliminary data.</text>
</comment>
<name>A0ACA9SMI8_9GLOM</name>
<evidence type="ECO:0000313" key="1">
    <source>
        <dbReference type="EMBL" id="CAG8841335.1"/>
    </source>
</evidence>